<dbReference type="RefSeq" id="WP_156103699.1">
    <property type="nucleotide sequence ID" value="NZ_JGYN01000045.1"/>
</dbReference>
<reference evidence="2 3" key="1">
    <citation type="submission" date="2014-03" db="EMBL/GenBank/DDBJ databases">
        <title>Genomics of Bifidobacteria.</title>
        <authorList>
            <person name="Ventura M."/>
            <person name="Milani C."/>
            <person name="Lugli G.A."/>
        </authorList>
    </citation>
    <scope>NUCLEOTIDE SEQUENCE [LARGE SCALE GENOMIC DNA]</scope>
    <source>
        <strain evidence="2 3">DSM 23969</strain>
    </source>
</reference>
<organism evidence="2 3">
    <name type="scientific">Bifidobacterium biavatii DSM 23969</name>
    <dbReference type="NCBI Taxonomy" id="1437608"/>
    <lineage>
        <taxon>Bacteria</taxon>
        <taxon>Bacillati</taxon>
        <taxon>Actinomycetota</taxon>
        <taxon>Actinomycetes</taxon>
        <taxon>Bifidobacteriales</taxon>
        <taxon>Bifidobacteriaceae</taxon>
        <taxon>Bifidobacterium</taxon>
    </lineage>
</organism>
<keyword evidence="3" id="KW-1185">Reference proteome</keyword>
<proteinExistence type="predicted"/>
<dbReference type="AlphaFoldDB" id="A0A086ZDU4"/>
<feature type="compositionally biased region" description="Acidic residues" evidence="1">
    <location>
        <begin position="43"/>
        <end position="55"/>
    </location>
</feature>
<gene>
    <name evidence="2" type="ORF">BBIA_2550</name>
</gene>
<evidence type="ECO:0000313" key="3">
    <source>
        <dbReference type="Proteomes" id="UP000029108"/>
    </source>
</evidence>
<feature type="region of interest" description="Disordered" evidence="1">
    <location>
        <begin position="34"/>
        <end position="55"/>
    </location>
</feature>
<evidence type="ECO:0000256" key="1">
    <source>
        <dbReference type="SAM" id="MobiDB-lite"/>
    </source>
</evidence>
<protein>
    <submittedName>
        <fullName evidence="2">Uncharacterized protein</fullName>
    </submittedName>
</protein>
<evidence type="ECO:0000313" key="2">
    <source>
        <dbReference type="EMBL" id="KFI44694.1"/>
    </source>
</evidence>
<sequence length="55" mass="5900">MGIEPLKVIDRLKSMIADQSLRIAMLEAQVEQLQAAQASPSESEADAEAADGESR</sequence>
<accession>A0A086ZDU4</accession>
<name>A0A086ZDU4_9BIFI</name>
<dbReference type="Proteomes" id="UP000029108">
    <property type="component" value="Unassembled WGS sequence"/>
</dbReference>
<comment type="caution">
    <text evidence="2">The sequence shown here is derived from an EMBL/GenBank/DDBJ whole genome shotgun (WGS) entry which is preliminary data.</text>
</comment>
<dbReference type="EMBL" id="JGYN01000045">
    <property type="protein sequence ID" value="KFI44694.1"/>
    <property type="molecule type" value="Genomic_DNA"/>
</dbReference>